<dbReference type="EMBL" id="JBHTHU010000006">
    <property type="protein sequence ID" value="MFD0750397.1"/>
    <property type="molecule type" value="Genomic_DNA"/>
</dbReference>
<evidence type="ECO:0000256" key="3">
    <source>
        <dbReference type="ARBA" id="ARBA00022475"/>
    </source>
</evidence>
<dbReference type="PANTHER" id="PTHR33508">
    <property type="entry name" value="UPF0056 MEMBRANE PROTEIN YHCE"/>
    <property type="match status" value="1"/>
</dbReference>
<comment type="caution">
    <text evidence="8">The sequence shown here is derived from an EMBL/GenBank/DDBJ whole genome shotgun (WGS) entry which is preliminary data.</text>
</comment>
<feature type="transmembrane region" description="Helical" evidence="7">
    <location>
        <begin position="159"/>
        <end position="181"/>
    </location>
</feature>
<name>A0ABW2YVF0_9SPHI</name>
<protein>
    <recommendedName>
        <fullName evidence="7">UPF0056 membrane protein</fullName>
    </recommendedName>
</protein>
<dbReference type="RefSeq" id="WP_377099639.1">
    <property type="nucleotide sequence ID" value="NZ_JBHTHU010000006.1"/>
</dbReference>
<keyword evidence="9" id="KW-1185">Reference proteome</keyword>
<dbReference type="Proteomes" id="UP001596958">
    <property type="component" value="Unassembled WGS sequence"/>
</dbReference>
<keyword evidence="5 7" id="KW-1133">Transmembrane helix</keyword>
<dbReference type="Pfam" id="PF01914">
    <property type="entry name" value="MarC"/>
    <property type="match status" value="1"/>
</dbReference>
<evidence type="ECO:0000313" key="9">
    <source>
        <dbReference type="Proteomes" id="UP001596958"/>
    </source>
</evidence>
<proteinExistence type="inferred from homology"/>
<keyword evidence="3" id="KW-1003">Cell membrane</keyword>
<dbReference type="PANTHER" id="PTHR33508:SF1">
    <property type="entry name" value="UPF0056 MEMBRANE PROTEIN YHCE"/>
    <property type="match status" value="1"/>
</dbReference>
<feature type="transmembrane region" description="Helical" evidence="7">
    <location>
        <begin position="12"/>
        <end position="36"/>
    </location>
</feature>
<comment type="subcellular location">
    <subcellularLocation>
        <location evidence="1 7">Cell membrane</location>
        <topology evidence="1 7">Multi-pass membrane protein</topology>
    </subcellularLocation>
</comment>
<feature type="transmembrane region" description="Helical" evidence="7">
    <location>
        <begin position="202"/>
        <end position="223"/>
    </location>
</feature>
<evidence type="ECO:0000256" key="2">
    <source>
        <dbReference type="ARBA" id="ARBA00009784"/>
    </source>
</evidence>
<evidence type="ECO:0000256" key="4">
    <source>
        <dbReference type="ARBA" id="ARBA00022692"/>
    </source>
</evidence>
<keyword evidence="6 7" id="KW-0472">Membrane</keyword>
<feature type="transmembrane region" description="Helical" evidence="7">
    <location>
        <begin position="48"/>
        <end position="69"/>
    </location>
</feature>
<evidence type="ECO:0000256" key="7">
    <source>
        <dbReference type="RuleBase" id="RU362048"/>
    </source>
</evidence>
<comment type="similarity">
    <text evidence="2 7">Belongs to the UPF0056 (MarC) family.</text>
</comment>
<organism evidence="8 9">
    <name type="scientific">Mucilaginibacter calamicampi</name>
    <dbReference type="NCBI Taxonomy" id="1302352"/>
    <lineage>
        <taxon>Bacteria</taxon>
        <taxon>Pseudomonadati</taxon>
        <taxon>Bacteroidota</taxon>
        <taxon>Sphingobacteriia</taxon>
        <taxon>Sphingobacteriales</taxon>
        <taxon>Sphingobacteriaceae</taxon>
        <taxon>Mucilaginibacter</taxon>
    </lineage>
</organism>
<evidence type="ECO:0000256" key="1">
    <source>
        <dbReference type="ARBA" id="ARBA00004651"/>
    </source>
</evidence>
<dbReference type="InterPro" id="IPR002771">
    <property type="entry name" value="Multi_antbiot-R_MarC"/>
</dbReference>
<accession>A0ABW2YVF0</accession>
<comment type="caution">
    <text evidence="7">Lacks conserved residue(s) required for the propagation of feature annotation.</text>
</comment>
<evidence type="ECO:0000256" key="5">
    <source>
        <dbReference type="ARBA" id="ARBA00022989"/>
    </source>
</evidence>
<feature type="transmembrane region" description="Helical" evidence="7">
    <location>
        <begin position="126"/>
        <end position="147"/>
    </location>
</feature>
<keyword evidence="4 7" id="KW-0812">Transmembrane</keyword>
<evidence type="ECO:0000313" key="8">
    <source>
        <dbReference type="EMBL" id="MFD0750397.1"/>
    </source>
</evidence>
<sequence>MPEYLNSFIHLVFIGFVALFPVVNPVGTAFIVNPYFTSLSRKERLNAVKMITFYAFLICTITLLIGHWILEMFGISIPIIQLAGGIMMCKIGWESLASDGDDVKKTPTTQTNDVNVEHFSAIEGKLFFPITFPMTTGAGTIAVLFTLSANGADKSFNNYMLNIGALLISVIGICILIFIFFANTKRLINYIGSSNEKIINRLMAFLIFCVGLQIASGGIINLVKAHFN</sequence>
<gene>
    <name evidence="8" type="ORF">ACFQZS_09610</name>
</gene>
<evidence type="ECO:0000256" key="6">
    <source>
        <dbReference type="ARBA" id="ARBA00023136"/>
    </source>
</evidence>
<reference evidence="9" key="1">
    <citation type="journal article" date="2019" name="Int. J. Syst. Evol. Microbiol.">
        <title>The Global Catalogue of Microorganisms (GCM) 10K type strain sequencing project: providing services to taxonomists for standard genome sequencing and annotation.</title>
        <authorList>
            <consortium name="The Broad Institute Genomics Platform"/>
            <consortium name="The Broad Institute Genome Sequencing Center for Infectious Disease"/>
            <person name="Wu L."/>
            <person name="Ma J."/>
        </authorList>
    </citation>
    <scope>NUCLEOTIDE SEQUENCE [LARGE SCALE GENOMIC DNA]</scope>
    <source>
        <strain evidence="9">CCUG 63418</strain>
    </source>
</reference>